<accession>A0A2A5WBU8</accession>
<evidence type="ECO:0000313" key="4">
    <source>
        <dbReference type="EMBL" id="PDH33636.1"/>
    </source>
</evidence>
<dbReference type="AlphaFoldDB" id="A0A2A5WBU8"/>
<dbReference type="PANTHER" id="PTHR40065:SF3">
    <property type="entry name" value="RNA-BINDING PROTEIN YHBY"/>
    <property type="match status" value="1"/>
</dbReference>
<dbReference type="EMBL" id="NTJZ01000007">
    <property type="protein sequence ID" value="PDH33636.1"/>
    <property type="molecule type" value="Genomic_DNA"/>
</dbReference>
<keyword evidence="1 2" id="KW-0694">RNA-binding</keyword>
<dbReference type="GO" id="GO:0003723">
    <property type="term" value="F:RNA binding"/>
    <property type="evidence" value="ECO:0007669"/>
    <property type="project" value="UniProtKB-UniRule"/>
</dbReference>
<evidence type="ECO:0000256" key="2">
    <source>
        <dbReference type="PROSITE-ProRule" id="PRU00626"/>
    </source>
</evidence>
<dbReference type="NCBIfam" id="TIGR00253">
    <property type="entry name" value="RNA_bind_YhbY"/>
    <property type="match status" value="1"/>
</dbReference>
<dbReference type="InterPro" id="IPR051925">
    <property type="entry name" value="RNA-binding_domain"/>
</dbReference>
<dbReference type="InterPro" id="IPR001890">
    <property type="entry name" value="RNA-binding_CRM"/>
</dbReference>
<dbReference type="Proteomes" id="UP000219329">
    <property type="component" value="Unassembled WGS sequence"/>
</dbReference>
<organism evidence="4 5">
    <name type="scientific">OM182 bacterium MED-G28</name>
    <dbReference type="NCBI Taxonomy" id="1986256"/>
    <lineage>
        <taxon>Bacteria</taxon>
        <taxon>Pseudomonadati</taxon>
        <taxon>Pseudomonadota</taxon>
        <taxon>Gammaproteobacteria</taxon>
        <taxon>OMG group</taxon>
        <taxon>OM182 clade</taxon>
    </lineage>
</organism>
<feature type="domain" description="CRM" evidence="3">
    <location>
        <begin position="1"/>
        <end position="97"/>
    </location>
</feature>
<proteinExistence type="predicted"/>
<name>A0A2A5WBU8_9GAMM</name>
<sequence>MPLDNSDKKRFRSIGHNLNPVVIIAQKGLSENIIEEIDRALKDHELIKIKLITSTRDDKRKLTEKICADFNAQCIQSIGHVILVYRAAKKPDPKLSNLIREFS</sequence>
<dbReference type="Pfam" id="PF01985">
    <property type="entry name" value="CRS1_YhbY"/>
    <property type="match status" value="1"/>
</dbReference>
<evidence type="ECO:0000256" key="1">
    <source>
        <dbReference type="ARBA" id="ARBA00022884"/>
    </source>
</evidence>
<evidence type="ECO:0000313" key="5">
    <source>
        <dbReference type="Proteomes" id="UP000219329"/>
    </source>
</evidence>
<dbReference type="PANTHER" id="PTHR40065">
    <property type="entry name" value="RNA-BINDING PROTEIN YHBY"/>
    <property type="match status" value="1"/>
</dbReference>
<dbReference type="InterPro" id="IPR035920">
    <property type="entry name" value="YhbY-like_sf"/>
</dbReference>
<protein>
    <submittedName>
        <fullName evidence="4">Ribosome assembly RNA-binding protein YhbY</fullName>
    </submittedName>
</protein>
<comment type="caution">
    <text evidence="4">The sequence shown here is derived from an EMBL/GenBank/DDBJ whole genome shotgun (WGS) entry which is preliminary data.</text>
</comment>
<dbReference type="InterPro" id="IPR017924">
    <property type="entry name" value="RNA-binding_YhbY"/>
</dbReference>
<evidence type="ECO:0000259" key="3">
    <source>
        <dbReference type="PROSITE" id="PS51295"/>
    </source>
</evidence>
<dbReference type="PROSITE" id="PS51295">
    <property type="entry name" value="CRM"/>
    <property type="match status" value="1"/>
</dbReference>
<gene>
    <name evidence="4" type="ORF">CNF02_07875</name>
</gene>
<dbReference type="SUPFAM" id="SSF75471">
    <property type="entry name" value="YhbY-like"/>
    <property type="match status" value="1"/>
</dbReference>
<reference evidence="4 5" key="1">
    <citation type="submission" date="2017-08" db="EMBL/GenBank/DDBJ databases">
        <title>Fine stratification of microbial communities through a metagenomic profile of the photic zone.</title>
        <authorList>
            <person name="Haro-Moreno J.M."/>
            <person name="Lopez-Perez M."/>
            <person name="De La Torre J."/>
            <person name="Picazo A."/>
            <person name="Camacho A."/>
            <person name="Rodriguez-Valera F."/>
        </authorList>
    </citation>
    <scope>NUCLEOTIDE SEQUENCE [LARGE SCALE GENOMIC DNA]</scope>
    <source>
        <strain evidence="4">MED-G28</strain>
    </source>
</reference>
<dbReference type="SMART" id="SM01103">
    <property type="entry name" value="CRS1_YhbY"/>
    <property type="match status" value="1"/>
</dbReference>
<dbReference type="Gene3D" id="3.30.110.60">
    <property type="entry name" value="YhbY-like"/>
    <property type="match status" value="1"/>
</dbReference>